<keyword evidence="2 3" id="KW-0040">ANK repeat</keyword>
<dbReference type="PROSITE" id="PS50297">
    <property type="entry name" value="ANK_REP_REGION"/>
    <property type="match status" value="2"/>
</dbReference>
<dbReference type="InterPro" id="IPR002110">
    <property type="entry name" value="Ankyrin_rpt"/>
</dbReference>
<dbReference type="PANTHER" id="PTHR24171">
    <property type="entry name" value="ANKYRIN REPEAT DOMAIN-CONTAINING PROTEIN 39-RELATED"/>
    <property type="match status" value="1"/>
</dbReference>
<dbReference type="Gene3D" id="1.25.40.20">
    <property type="entry name" value="Ankyrin repeat-containing domain"/>
    <property type="match status" value="2"/>
</dbReference>
<dbReference type="Proteomes" id="UP000029725">
    <property type="component" value="Unassembled WGS sequence"/>
</dbReference>
<evidence type="ECO:0000313" key="5">
    <source>
        <dbReference type="Proteomes" id="UP000029725"/>
    </source>
</evidence>
<dbReference type="SUPFAM" id="SSF48403">
    <property type="entry name" value="Ankyrin repeat"/>
    <property type="match status" value="1"/>
</dbReference>
<name>A0A098VQN1_9MICR</name>
<dbReference type="PROSITE" id="PS50088">
    <property type="entry name" value="ANK_REPEAT"/>
    <property type="match status" value="2"/>
</dbReference>
<dbReference type="OrthoDB" id="539213at2759"/>
<evidence type="ECO:0000256" key="2">
    <source>
        <dbReference type="ARBA" id="ARBA00023043"/>
    </source>
</evidence>
<evidence type="ECO:0000313" key="4">
    <source>
        <dbReference type="EMBL" id="KGG50036.1"/>
    </source>
</evidence>
<evidence type="ECO:0000256" key="1">
    <source>
        <dbReference type="ARBA" id="ARBA00022737"/>
    </source>
</evidence>
<dbReference type="EMBL" id="JMKJ01000604">
    <property type="protein sequence ID" value="KGG50036.1"/>
    <property type="molecule type" value="Genomic_DNA"/>
</dbReference>
<dbReference type="InterPro" id="IPR036770">
    <property type="entry name" value="Ankyrin_rpt-contain_sf"/>
</dbReference>
<gene>
    <name evidence="4" type="ORF">DI09_92p90</name>
</gene>
<organism evidence="4 5">
    <name type="scientific">Mitosporidium daphniae</name>
    <dbReference type="NCBI Taxonomy" id="1485682"/>
    <lineage>
        <taxon>Eukaryota</taxon>
        <taxon>Fungi</taxon>
        <taxon>Fungi incertae sedis</taxon>
        <taxon>Microsporidia</taxon>
        <taxon>Mitosporidium</taxon>
    </lineage>
</organism>
<evidence type="ECO:0000256" key="3">
    <source>
        <dbReference type="PROSITE-ProRule" id="PRU00023"/>
    </source>
</evidence>
<protein>
    <submittedName>
        <fullName evidence="4">Uncharacterized protein</fullName>
    </submittedName>
</protein>
<reference evidence="4 5" key="1">
    <citation type="submission" date="2014-04" db="EMBL/GenBank/DDBJ databases">
        <title>A new species of microsporidia sheds light on the evolution of extreme parasitism.</title>
        <authorList>
            <person name="Haag K.L."/>
            <person name="James T.Y."/>
            <person name="Larsson R."/>
            <person name="Schaer T.M."/>
            <person name="Refardt D."/>
            <person name="Pombert J.-F."/>
            <person name="Ebert D."/>
        </authorList>
    </citation>
    <scope>NUCLEOTIDE SEQUENCE [LARGE SCALE GENOMIC DNA]</scope>
    <source>
        <strain evidence="4 5">UGP3</strain>
        <tissue evidence="4">Spores</tissue>
    </source>
</reference>
<dbReference type="GeneID" id="25261086"/>
<sequence>MKILSLMGDQFQLIRDVHSKKLPLSALHDISADSFERDEDGRSPLHHAASLKDHEIVAFFLSNGHSPATKDDEGWTSLHIAASQKDIGTSKLLLATSSADQPALVGFVNIQSSSGMTALHYACSKQSIELVSLLLNASADPKIKNNLGQNPAHRAAAVGNLDIIKMLHSTCPSSIKETDSEGSSVLEIANENGHHDLAAYLENMINH</sequence>
<keyword evidence="5" id="KW-1185">Reference proteome</keyword>
<dbReference type="HOGENOM" id="CLU_000134_18_2_1"/>
<dbReference type="Pfam" id="PF12796">
    <property type="entry name" value="Ank_2"/>
    <property type="match status" value="1"/>
</dbReference>
<accession>A0A098VQN1</accession>
<dbReference type="PANTHER" id="PTHR24171:SF9">
    <property type="entry name" value="ANKYRIN REPEAT DOMAIN-CONTAINING PROTEIN 39"/>
    <property type="match status" value="1"/>
</dbReference>
<feature type="repeat" description="ANK" evidence="3">
    <location>
        <begin position="40"/>
        <end position="72"/>
    </location>
</feature>
<feature type="repeat" description="ANK" evidence="3">
    <location>
        <begin position="114"/>
        <end position="146"/>
    </location>
</feature>
<dbReference type="VEuPathDB" id="MicrosporidiaDB:DI09_92p90"/>
<comment type="caution">
    <text evidence="4">The sequence shown here is derived from an EMBL/GenBank/DDBJ whole genome shotgun (WGS) entry which is preliminary data.</text>
</comment>
<dbReference type="SMART" id="SM00248">
    <property type="entry name" value="ANK"/>
    <property type="match status" value="4"/>
</dbReference>
<keyword evidence="1" id="KW-0677">Repeat</keyword>
<proteinExistence type="predicted"/>
<dbReference type="AlphaFoldDB" id="A0A098VQN1"/>
<dbReference type="RefSeq" id="XP_013236472.1">
    <property type="nucleotide sequence ID" value="XM_013381018.1"/>
</dbReference>